<name>A0A133VS47_9EURY</name>
<reference evidence="1 2" key="1">
    <citation type="journal article" date="2016" name="Sci. Rep.">
        <title>Metabolic traits of an uncultured archaeal lineage -MSBL1- from brine pools of the Red Sea.</title>
        <authorList>
            <person name="Mwirichia R."/>
            <person name="Alam I."/>
            <person name="Rashid M."/>
            <person name="Vinu M."/>
            <person name="Ba-Alawi W."/>
            <person name="Anthony Kamau A."/>
            <person name="Kamanda Ngugi D."/>
            <person name="Goker M."/>
            <person name="Klenk H.P."/>
            <person name="Bajic V."/>
            <person name="Stingl U."/>
        </authorList>
    </citation>
    <scope>NUCLEOTIDE SEQUENCE [LARGE SCALE GENOMIC DNA]</scope>
    <source>
        <strain evidence="1">SCGC-AAA833F18</strain>
    </source>
</reference>
<accession>A0A133VS47</accession>
<evidence type="ECO:0000313" key="2">
    <source>
        <dbReference type="Proteomes" id="UP000070399"/>
    </source>
</evidence>
<dbReference type="InterPro" id="IPR016195">
    <property type="entry name" value="Pol/histidinol_Pase-like"/>
</dbReference>
<evidence type="ECO:0008006" key="3">
    <source>
        <dbReference type="Google" id="ProtNLM"/>
    </source>
</evidence>
<proteinExistence type="predicted"/>
<gene>
    <name evidence="1" type="ORF">AKJ35_01195</name>
</gene>
<comment type="caution">
    <text evidence="1">The sequence shown here is derived from an EMBL/GenBank/DDBJ whole genome shotgun (WGS) entry which is preliminary data.</text>
</comment>
<dbReference type="Proteomes" id="UP000070399">
    <property type="component" value="Unassembled WGS sequence"/>
</dbReference>
<keyword evidence="2" id="KW-1185">Reference proteome</keyword>
<protein>
    <recommendedName>
        <fullName evidence="3">Polymerase/histidinol phosphatase N-terminal domain-containing protein</fullName>
    </recommendedName>
</protein>
<organism evidence="1 2">
    <name type="scientific">candidate division MSBL1 archaeon SCGC-AAA833F18</name>
    <dbReference type="NCBI Taxonomy" id="1698257"/>
    <lineage>
        <taxon>Archaea</taxon>
        <taxon>Methanobacteriati</taxon>
        <taxon>Methanobacteriota</taxon>
        <taxon>candidate division MSBL1</taxon>
    </lineage>
</organism>
<dbReference type="EMBL" id="LHYO01000010">
    <property type="protein sequence ID" value="KXB09247.1"/>
    <property type="molecule type" value="Genomic_DNA"/>
</dbReference>
<dbReference type="AlphaFoldDB" id="A0A133VS47"/>
<evidence type="ECO:0000313" key="1">
    <source>
        <dbReference type="EMBL" id="KXB09247.1"/>
    </source>
</evidence>
<sequence length="64" mass="7091">MLAHPAFAQADEMLPAYIELGLQGLEVYHIKHDEEANKHYEELAQKHELLVTGGTDAHGPDSPI</sequence>
<dbReference type="SUPFAM" id="SSF89550">
    <property type="entry name" value="PHP domain-like"/>
    <property type="match status" value="1"/>
</dbReference>
<dbReference type="Gene3D" id="3.20.20.140">
    <property type="entry name" value="Metal-dependent hydrolases"/>
    <property type="match status" value="1"/>
</dbReference>